<dbReference type="AlphaFoldDB" id="A0A9P9YSU0"/>
<evidence type="ECO:0000313" key="2">
    <source>
        <dbReference type="EMBL" id="KAI8042468.1"/>
    </source>
</evidence>
<dbReference type="Proteomes" id="UP001059596">
    <property type="component" value="Unassembled WGS sequence"/>
</dbReference>
<organism evidence="2 3">
    <name type="scientific">Drosophila gunungcola</name>
    <name type="common">fruit fly</name>
    <dbReference type="NCBI Taxonomy" id="103775"/>
    <lineage>
        <taxon>Eukaryota</taxon>
        <taxon>Metazoa</taxon>
        <taxon>Ecdysozoa</taxon>
        <taxon>Arthropoda</taxon>
        <taxon>Hexapoda</taxon>
        <taxon>Insecta</taxon>
        <taxon>Pterygota</taxon>
        <taxon>Neoptera</taxon>
        <taxon>Endopterygota</taxon>
        <taxon>Diptera</taxon>
        <taxon>Brachycera</taxon>
        <taxon>Muscomorpha</taxon>
        <taxon>Ephydroidea</taxon>
        <taxon>Drosophilidae</taxon>
        <taxon>Drosophila</taxon>
        <taxon>Sophophora</taxon>
    </lineage>
</organism>
<sequence>MATGRGKSQKENPEEEVEASKVETHKKKLQAFKGIMYGLRVS</sequence>
<evidence type="ECO:0000256" key="1">
    <source>
        <dbReference type="SAM" id="MobiDB-lite"/>
    </source>
</evidence>
<proteinExistence type="predicted"/>
<feature type="compositionally biased region" description="Basic and acidic residues" evidence="1">
    <location>
        <begin position="8"/>
        <end position="22"/>
    </location>
</feature>
<keyword evidence="3" id="KW-1185">Reference proteome</keyword>
<dbReference type="EMBL" id="JAMKOV010000002">
    <property type="protein sequence ID" value="KAI8042468.1"/>
    <property type="molecule type" value="Genomic_DNA"/>
</dbReference>
<reference evidence="2" key="1">
    <citation type="journal article" date="2023" name="Genome Biol. Evol.">
        <title>Long-read-based Genome Assembly of Drosophila gunungcola Reveals Fewer Chemosensory Genes in Flower-breeding Species.</title>
        <authorList>
            <person name="Negi A."/>
            <person name="Liao B.Y."/>
            <person name="Yeh S.D."/>
        </authorList>
    </citation>
    <scope>NUCLEOTIDE SEQUENCE</scope>
    <source>
        <strain evidence="2">Sukarami</strain>
    </source>
</reference>
<protein>
    <submittedName>
        <fullName evidence="2">Uncharacterized protein</fullName>
    </submittedName>
</protein>
<feature type="region of interest" description="Disordered" evidence="1">
    <location>
        <begin position="1"/>
        <end position="22"/>
    </location>
</feature>
<evidence type="ECO:0000313" key="3">
    <source>
        <dbReference type="Proteomes" id="UP001059596"/>
    </source>
</evidence>
<comment type="caution">
    <text evidence="2">The sequence shown here is derived from an EMBL/GenBank/DDBJ whole genome shotgun (WGS) entry which is preliminary data.</text>
</comment>
<gene>
    <name evidence="2" type="ORF">M5D96_003781</name>
</gene>
<name>A0A9P9YSU0_9MUSC</name>
<accession>A0A9P9YSU0</accession>